<dbReference type="AlphaFoldDB" id="A0AAN2QU27"/>
<dbReference type="RefSeq" id="WP_010384078.1">
    <property type="nucleotide sequence ID" value="NZ_FBSX01000022.1"/>
</dbReference>
<sequence>MNVDKTTLNQLLSSMKNYNATANAFSEDVAKGLMAVGFIILAILWYMELADTKRFYANGDSGMTLEFWMQSSLKYMIGILLIALAPQIIDSVVWLNGAIGHIINQVKLDGGDGQTTIPDITKKAHGWQKFVIGWLQTIAYMTMWVAQMLVKILIFMRFLQLYIAKAAMPIFVAAYVSEDYKSVAVGYIKQVIAIILQGFALLLILKLWPVLINSTIFEVTATGSVLKNISGMFMPIAQGIVIIFTLLGSQNLVRRWMGV</sequence>
<evidence type="ECO:0000313" key="3">
    <source>
        <dbReference type="EMBL" id="CUW17082.1"/>
    </source>
</evidence>
<feature type="transmembrane region" description="Helical" evidence="1">
    <location>
        <begin position="29"/>
        <end position="47"/>
    </location>
</feature>
<feature type="transmembrane region" description="Helical" evidence="1">
    <location>
        <begin position="232"/>
        <end position="253"/>
    </location>
</feature>
<keyword evidence="1" id="KW-0812">Transmembrane</keyword>
<protein>
    <submittedName>
        <fullName evidence="2">Tn5252, Orf23</fullName>
    </submittedName>
</protein>
<dbReference type="EMBL" id="FBTB01000019">
    <property type="protein sequence ID" value="CUW17082.1"/>
    <property type="molecule type" value="Genomic_DNA"/>
</dbReference>
<feature type="transmembrane region" description="Helical" evidence="1">
    <location>
        <begin position="138"/>
        <end position="159"/>
    </location>
</feature>
<evidence type="ECO:0000313" key="5">
    <source>
        <dbReference type="Proteomes" id="UP000199047"/>
    </source>
</evidence>
<dbReference type="Proteomes" id="UP000199047">
    <property type="component" value="Unassembled WGS sequence"/>
</dbReference>
<reference evidence="4 5" key="1">
    <citation type="submission" date="2015-12" db="EMBL/GenBank/DDBJ databases">
        <authorList>
            <person name="Andreevskaya M."/>
        </authorList>
    </citation>
    <scope>NUCLEOTIDE SEQUENCE [LARGE SCALE GENOMIC DNA]</scope>
    <source>
        <strain evidence="3 5">KSL4-2</strain>
        <strain evidence="2 4">PL111</strain>
    </source>
</reference>
<feature type="transmembrane region" description="Helical" evidence="1">
    <location>
        <begin position="191"/>
        <end position="212"/>
    </location>
</feature>
<accession>A0AAN2QU27</accession>
<evidence type="ECO:0000313" key="2">
    <source>
        <dbReference type="EMBL" id="CUW08325.1"/>
    </source>
</evidence>
<evidence type="ECO:0000313" key="4">
    <source>
        <dbReference type="Proteomes" id="UP000198868"/>
    </source>
</evidence>
<feature type="transmembrane region" description="Helical" evidence="1">
    <location>
        <begin position="67"/>
        <end position="89"/>
    </location>
</feature>
<comment type="caution">
    <text evidence="2">The sequence shown here is derived from an EMBL/GenBank/DDBJ whole genome shotgun (WGS) entry which is preliminary data.</text>
</comment>
<keyword evidence="1" id="KW-0472">Membrane</keyword>
<dbReference type="Proteomes" id="UP000198868">
    <property type="component" value="Unassembled WGS sequence"/>
</dbReference>
<proteinExistence type="predicted"/>
<name>A0AAN2QU27_9LACO</name>
<evidence type="ECO:0000256" key="1">
    <source>
        <dbReference type="SAM" id="Phobius"/>
    </source>
</evidence>
<keyword evidence="5" id="KW-1185">Reference proteome</keyword>
<gene>
    <name evidence="3" type="ORF">KSL4_0610</name>
    <name evidence="2" type="ORF">PL111_0004</name>
</gene>
<dbReference type="EMBL" id="FBTU01000013">
    <property type="protein sequence ID" value="CUW08325.1"/>
    <property type="molecule type" value="Genomic_DNA"/>
</dbReference>
<keyword evidence="1" id="KW-1133">Transmembrane helix</keyword>
<organism evidence="2 4">
    <name type="scientific">Leuconostoc inhae</name>
    <dbReference type="NCBI Taxonomy" id="178001"/>
    <lineage>
        <taxon>Bacteria</taxon>
        <taxon>Bacillati</taxon>
        <taxon>Bacillota</taxon>
        <taxon>Bacilli</taxon>
        <taxon>Lactobacillales</taxon>
        <taxon>Lactobacillaceae</taxon>
        <taxon>Leuconostoc</taxon>
    </lineage>
</organism>